<dbReference type="InterPro" id="IPR000847">
    <property type="entry name" value="LysR_HTH_N"/>
</dbReference>
<evidence type="ECO:0000313" key="6">
    <source>
        <dbReference type="EMBL" id="REL28921.1"/>
    </source>
</evidence>
<dbReference type="InterPro" id="IPR036388">
    <property type="entry name" value="WH-like_DNA-bd_sf"/>
</dbReference>
<dbReference type="PANTHER" id="PTHR30118">
    <property type="entry name" value="HTH-TYPE TRANSCRIPTIONAL REGULATOR LEUO-RELATED"/>
    <property type="match status" value="1"/>
</dbReference>
<dbReference type="Pfam" id="PF03466">
    <property type="entry name" value="LysR_substrate"/>
    <property type="match status" value="1"/>
</dbReference>
<dbReference type="InterPro" id="IPR011991">
    <property type="entry name" value="ArsR-like_HTH"/>
</dbReference>
<dbReference type="SUPFAM" id="SSF53850">
    <property type="entry name" value="Periplasmic binding protein-like II"/>
    <property type="match status" value="1"/>
</dbReference>
<evidence type="ECO:0000256" key="4">
    <source>
        <dbReference type="ARBA" id="ARBA00023163"/>
    </source>
</evidence>
<dbReference type="GO" id="GO:0003677">
    <property type="term" value="F:DNA binding"/>
    <property type="evidence" value="ECO:0007669"/>
    <property type="project" value="UniProtKB-KW"/>
</dbReference>
<proteinExistence type="inferred from homology"/>
<dbReference type="PRINTS" id="PR00039">
    <property type="entry name" value="HTHLYSR"/>
</dbReference>
<sequence>MNSLSKIDIRQLQVLKALLEKRNLSKVADQLGISQQAVSEQLKKLRNNFDDRLFVRTSNGVVPTPFAESLQVKVVAALNSIEALLTAEEFDPKTITATFTICSTDLEQTVILPKFLTLLRAQAPNVKLAVKTLSLDEISSSLLTGQVDLVITNPFFAPKHYPSLTLYQEDYLCVASAHNDAVEQRLAIADIAKIPQLVVSPSRGEFSGAANQWFIEQGHPRNVVLSVPTFSAAKACIANSDLCGFMPARLLPDPLLKVIELDKQVPGFDVIAVWHQRSGQDKLHAYIRSLLLEAAHL</sequence>
<evidence type="ECO:0000256" key="2">
    <source>
        <dbReference type="ARBA" id="ARBA00023015"/>
    </source>
</evidence>
<reference evidence="6 7" key="1">
    <citation type="submission" date="2018-08" db="EMBL/GenBank/DDBJ databases">
        <title>Thalassotalea euphylliae genome.</title>
        <authorList>
            <person name="Summers S."/>
            <person name="Rice S.A."/>
            <person name="Freckelton M.L."/>
            <person name="Nedved B.T."/>
            <person name="Hadfield M.G."/>
        </authorList>
    </citation>
    <scope>NUCLEOTIDE SEQUENCE [LARGE SCALE GENOMIC DNA]</scope>
    <source>
        <strain evidence="6 7">H1</strain>
    </source>
</reference>
<dbReference type="Gene3D" id="1.10.10.10">
    <property type="entry name" value="Winged helix-like DNA-binding domain superfamily/Winged helix DNA-binding domain"/>
    <property type="match status" value="1"/>
</dbReference>
<organism evidence="6 7">
    <name type="scientific">Thalassotalea euphylliae</name>
    <dbReference type="NCBI Taxonomy" id="1655234"/>
    <lineage>
        <taxon>Bacteria</taxon>
        <taxon>Pseudomonadati</taxon>
        <taxon>Pseudomonadota</taxon>
        <taxon>Gammaproteobacteria</taxon>
        <taxon>Alteromonadales</taxon>
        <taxon>Colwelliaceae</taxon>
        <taxon>Thalassotalea</taxon>
    </lineage>
</organism>
<dbReference type="PANTHER" id="PTHR30118:SF15">
    <property type="entry name" value="TRANSCRIPTIONAL REGULATORY PROTEIN"/>
    <property type="match status" value="1"/>
</dbReference>
<dbReference type="InterPro" id="IPR050389">
    <property type="entry name" value="LysR-type_TF"/>
</dbReference>
<dbReference type="Pfam" id="PF00126">
    <property type="entry name" value="HTH_1"/>
    <property type="match status" value="1"/>
</dbReference>
<dbReference type="EMBL" id="QUOU01000001">
    <property type="protein sequence ID" value="REL28921.1"/>
    <property type="molecule type" value="Genomic_DNA"/>
</dbReference>
<comment type="caution">
    <text evidence="6">The sequence shown here is derived from an EMBL/GenBank/DDBJ whole genome shotgun (WGS) entry which is preliminary data.</text>
</comment>
<dbReference type="SUPFAM" id="SSF46785">
    <property type="entry name" value="Winged helix' DNA-binding domain"/>
    <property type="match status" value="1"/>
</dbReference>
<protein>
    <submittedName>
        <fullName evidence="6">LysR family transcriptional regulator</fullName>
    </submittedName>
</protein>
<keyword evidence="2" id="KW-0805">Transcription regulation</keyword>
<keyword evidence="3" id="KW-0238">DNA-binding</keyword>
<evidence type="ECO:0000256" key="1">
    <source>
        <dbReference type="ARBA" id="ARBA00009437"/>
    </source>
</evidence>
<keyword evidence="4" id="KW-0804">Transcription</keyword>
<accession>A0A3E0TW68</accession>
<dbReference type="Gene3D" id="3.40.190.10">
    <property type="entry name" value="Periplasmic binding protein-like II"/>
    <property type="match status" value="2"/>
</dbReference>
<evidence type="ECO:0000313" key="7">
    <source>
        <dbReference type="Proteomes" id="UP000256478"/>
    </source>
</evidence>
<dbReference type="CDD" id="cd00090">
    <property type="entry name" value="HTH_ARSR"/>
    <property type="match status" value="1"/>
</dbReference>
<name>A0A3E0TW68_9GAMM</name>
<evidence type="ECO:0000256" key="3">
    <source>
        <dbReference type="ARBA" id="ARBA00023125"/>
    </source>
</evidence>
<evidence type="ECO:0000259" key="5">
    <source>
        <dbReference type="PROSITE" id="PS50931"/>
    </source>
</evidence>
<comment type="similarity">
    <text evidence="1">Belongs to the LysR transcriptional regulatory family.</text>
</comment>
<dbReference type="GO" id="GO:0003700">
    <property type="term" value="F:DNA-binding transcription factor activity"/>
    <property type="evidence" value="ECO:0007669"/>
    <property type="project" value="InterPro"/>
</dbReference>
<dbReference type="InterPro" id="IPR036390">
    <property type="entry name" value="WH_DNA-bd_sf"/>
</dbReference>
<dbReference type="PROSITE" id="PS50931">
    <property type="entry name" value="HTH_LYSR"/>
    <property type="match status" value="1"/>
</dbReference>
<dbReference type="AlphaFoldDB" id="A0A3E0TW68"/>
<dbReference type="Proteomes" id="UP000256478">
    <property type="component" value="Unassembled WGS sequence"/>
</dbReference>
<dbReference type="InterPro" id="IPR005119">
    <property type="entry name" value="LysR_subst-bd"/>
</dbReference>
<gene>
    <name evidence="6" type="ORF">DXX93_12645</name>
</gene>
<dbReference type="RefSeq" id="WP_116009944.1">
    <property type="nucleotide sequence ID" value="NZ_QUOU01000001.1"/>
</dbReference>
<dbReference type="OrthoDB" id="8557381at2"/>
<feature type="domain" description="HTH lysR-type" evidence="5">
    <location>
        <begin position="7"/>
        <end position="64"/>
    </location>
</feature>